<feature type="compositionally biased region" description="Polar residues" evidence="4">
    <location>
        <begin position="554"/>
        <end position="567"/>
    </location>
</feature>
<feature type="compositionally biased region" description="Polar residues" evidence="4">
    <location>
        <begin position="525"/>
        <end position="535"/>
    </location>
</feature>
<dbReference type="PANTHER" id="PTHR24166:SF48">
    <property type="entry name" value="PROTEIN VAPYRIN"/>
    <property type="match status" value="1"/>
</dbReference>
<protein>
    <submittedName>
        <fullName evidence="5">Uncharacterized protein</fullName>
    </submittedName>
</protein>
<dbReference type="STRING" id="576137.A0A1L7WJC0"/>
<evidence type="ECO:0000256" key="3">
    <source>
        <dbReference type="PROSITE-ProRule" id="PRU00023"/>
    </source>
</evidence>
<dbReference type="PROSITE" id="PS50088">
    <property type="entry name" value="ANK_REPEAT"/>
    <property type="match status" value="6"/>
</dbReference>
<keyword evidence="1" id="KW-0677">Repeat</keyword>
<accession>A0A1L7WJC0</accession>
<evidence type="ECO:0000256" key="2">
    <source>
        <dbReference type="ARBA" id="ARBA00023043"/>
    </source>
</evidence>
<dbReference type="SUPFAM" id="SSF48403">
    <property type="entry name" value="Ankyrin repeat"/>
    <property type="match status" value="1"/>
</dbReference>
<dbReference type="InterPro" id="IPR050889">
    <property type="entry name" value="Dendritic_Spine_Reg/Scaffold"/>
</dbReference>
<evidence type="ECO:0000313" key="6">
    <source>
        <dbReference type="Proteomes" id="UP000184330"/>
    </source>
</evidence>
<sequence length="581" mass="62514">MDLRSMAPAASSLVFLYANIAKAIKNVTENYNAAPTTSSISAECSTISATLINIQSLLSQPHALSSRVISQIQLEESLKNARNSCNFTVFRLEEEVGKCMGNQTTTGDGPRTWSMMYVCDEVLIKGLLLQIQRQLTDITLLIVAAQRNSTSEIRQLLKNDIFIGYSIDTRDSIDTPTPSTPGGYSQALWEQYDTDSKSISAQTSSNVSGFSPRSVQSELYYPPDGDSDADTVLSKPPLAPPQSDKTKKIPRVQTGSIFFKLFKSNTELHRAAKKGNVKKVKSLLDQGMDINYEGSSGCTALHLATDCGHEAVVRVLLDNGADPQAKSSEGRTPLHSAARTGHTAVVRLLLEKGVDVRVKDPAGSTALHVAAFNGQESVVQILLEKYPFVEVRGPSGFTALHVAAFNGKSAVVRLLVEMGADLEAQSDTGRTALQLAAEKGHEAVVRHLLQHGAKIMSKDSMGRTALQGAVSNQHGVVAQLLLDKVVPEAPSQWQLQRGLGSGPTFELGAGAVEPTSKMPELDATESPTWSRQASNAPIYELSDSSVVVELPASEWNTGPRSPTSITRRITPLAHRRRAGGT</sequence>
<feature type="repeat" description="ANK" evidence="3">
    <location>
        <begin position="362"/>
        <end position="385"/>
    </location>
</feature>
<dbReference type="SMART" id="SM00248">
    <property type="entry name" value="ANK"/>
    <property type="match status" value="8"/>
</dbReference>
<proteinExistence type="predicted"/>
<gene>
    <name evidence="5" type="ORF">PAC_02738</name>
</gene>
<name>A0A1L7WJC0_9HELO</name>
<feature type="region of interest" description="Disordered" evidence="4">
    <location>
        <begin position="199"/>
        <end position="247"/>
    </location>
</feature>
<keyword evidence="2 3" id="KW-0040">ANK repeat</keyword>
<feature type="repeat" description="ANK" evidence="3">
    <location>
        <begin position="428"/>
        <end position="460"/>
    </location>
</feature>
<dbReference type="Pfam" id="PF12796">
    <property type="entry name" value="Ank_2"/>
    <property type="match status" value="2"/>
</dbReference>
<dbReference type="EMBL" id="FJOG01000003">
    <property type="protein sequence ID" value="CZR52861.1"/>
    <property type="molecule type" value="Genomic_DNA"/>
</dbReference>
<dbReference type="PROSITE" id="PS50297">
    <property type="entry name" value="ANK_REP_REGION"/>
    <property type="match status" value="6"/>
</dbReference>
<feature type="region of interest" description="Disordered" evidence="4">
    <location>
        <begin position="508"/>
        <end position="535"/>
    </location>
</feature>
<dbReference type="InterPro" id="IPR036770">
    <property type="entry name" value="Ankyrin_rpt-contain_sf"/>
</dbReference>
<feature type="repeat" description="ANK" evidence="3">
    <location>
        <begin position="296"/>
        <end position="328"/>
    </location>
</feature>
<feature type="compositionally biased region" description="Polar residues" evidence="4">
    <location>
        <begin position="199"/>
        <end position="217"/>
    </location>
</feature>
<keyword evidence="6" id="KW-1185">Reference proteome</keyword>
<feature type="region of interest" description="Disordered" evidence="4">
    <location>
        <begin position="554"/>
        <end position="581"/>
    </location>
</feature>
<evidence type="ECO:0000313" key="5">
    <source>
        <dbReference type="EMBL" id="CZR52861.1"/>
    </source>
</evidence>
<dbReference type="Proteomes" id="UP000184330">
    <property type="component" value="Unassembled WGS sequence"/>
</dbReference>
<feature type="repeat" description="ANK" evidence="3">
    <location>
        <begin position="395"/>
        <end position="427"/>
    </location>
</feature>
<dbReference type="AlphaFoldDB" id="A0A1L7WJC0"/>
<organism evidence="5 6">
    <name type="scientific">Phialocephala subalpina</name>
    <dbReference type="NCBI Taxonomy" id="576137"/>
    <lineage>
        <taxon>Eukaryota</taxon>
        <taxon>Fungi</taxon>
        <taxon>Dikarya</taxon>
        <taxon>Ascomycota</taxon>
        <taxon>Pezizomycotina</taxon>
        <taxon>Leotiomycetes</taxon>
        <taxon>Helotiales</taxon>
        <taxon>Mollisiaceae</taxon>
        <taxon>Phialocephala</taxon>
        <taxon>Phialocephala fortinii species complex</taxon>
    </lineage>
</organism>
<dbReference type="InterPro" id="IPR002110">
    <property type="entry name" value="Ankyrin_rpt"/>
</dbReference>
<dbReference type="Pfam" id="PF00023">
    <property type="entry name" value="Ank"/>
    <property type="match status" value="1"/>
</dbReference>
<dbReference type="Gene3D" id="1.25.40.20">
    <property type="entry name" value="Ankyrin repeat-containing domain"/>
    <property type="match status" value="2"/>
</dbReference>
<feature type="repeat" description="ANK" evidence="3">
    <location>
        <begin position="329"/>
        <end position="361"/>
    </location>
</feature>
<evidence type="ECO:0000256" key="4">
    <source>
        <dbReference type="SAM" id="MobiDB-lite"/>
    </source>
</evidence>
<evidence type="ECO:0000256" key="1">
    <source>
        <dbReference type="ARBA" id="ARBA00022737"/>
    </source>
</evidence>
<reference evidence="5 6" key="1">
    <citation type="submission" date="2016-03" db="EMBL/GenBank/DDBJ databases">
        <authorList>
            <person name="Ploux O."/>
        </authorList>
    </citation>
    <scope>NUCLEOTIDE SEQUENCE [LARGE SCALE GENOMIC DNA]</scope>
    <source>
        <strain evidence="5 6">UAMH 11012</strain>
    </source>
</reference>
<dbReference type="PANTHER" id="PTHR24166">
    <property type="entry name" value="ROLLING PEBBLES, ISOFORM B"/>
    <property type="match status" value="1"/>
</dbReference>
<feature type="repeat" description="ANK" evidence="3">
    <location>
        <begin position="263"/>
        <end position="295"/>
    </location>
</feature>
<dbReference type="PRINTS" id="PR01415">
    <property type="entry name" value="ANKYRIN"/>
</dbReference>
<dbReference type="OrthoDB" id="3563743at2759"/>